<reference evidence="9" key="1">
    <citation type="submission" date="2021-12" db="EMBL/GenBank/DDBJ databases">
        <title>Alicyclobacillaceae gen. nov., sp. nov., isolated from chalcocite enrichment system.</title>
        <authorList>
            <person name="Jiang Z."/>
        </authorList>
    </citation>
    <scope>NUCLEOTIDE SEQUENCE</scope>
    <source>
        <strain evidence="9">MYW30-H2</strain>
    </source>
</reference>
<evidence type="ECO:0000256" key="6">
    <source>
        <dbReference type="ARBA" id="ARBA00022989"/>
    </source>
</evidence>
<keyword evidence="4 8" id="KW-1003">Cell membrane</keyword>
<protein>
    <recommendedName>
        <fullName evidence="8">Probable membrane transporter protein</fullName>
    </recommendedName>
</protein>
<accession>A0ABY4CDM2</accession>
<dbReference type="EMBL" id="CP089291">
    <property type="protein sequence ID" value="UOF88631.1"/>
    <property type="molecule type" value="Genomic_DNA"/>
</dbReference>
<feature type="transmembrane region" description="Helical" evidence="8">
    <location>
        <begin position="191"/>
        <end position="214"/>
    </location>
</feature>
<dbReference type="InterPro" id="IPR052017">
    <property type="entry name" value="TSUP"/>
</dbReference>
<keyword evidence="10" id="KW-1185">Reference proteome</keyword>
<comment type="similarity">
    <text evidence="2 8">Belongs to the 4-toluene sulfonate uptake permease (TSUP) (TC 2.A.102) family.</text>
</comment>
<gene>
    <name evidence="9" type="ORF">LSG31_11760</name>
</gene>
<evidence type="ECO:0000256" key="7">
    <source>
        <dbReference type="ARBA" id="ARBA00023136"/>
    </source>
</evidence>
<evidence type="ECO:0000313" key="10">
    <source>
        <dbReference type="Proteomes" id="UP000830167"/>
    </source>
</evidence>
<dbReference type="RefSeq" id="WP_347435307.1">
    <property type="nucleotide sequence ID" value="NZ_CP089291.1"/>
</dbReference>
<feature type="transmembrane region" description="Helical" evidence="8">
    <location>
        <begin position="99"/>
        <end position="116"/>
    </location>
</feature>
<dbReference type="Pfam" id="PF01925">
    <property type="entry name" value="TauE"/>
    <property type="match status" value="1"/>
</dbReference>
<name>A0ABY4CDM2_9BACL</name>
<keyword evidence="3" id="KW-0813">Transport</keyword>
<keyword evidence="5 8" id="KW-0812">Transmembrane</keyword>
<organism evidence="9 10">
    <name type="scientific">Fodinisporobacter ferrooxydans</name>
    <dbReference type="NCBI Taxonomy" id="2901836"/>
    <lineage>
        <taxon>Bacteria</taxon>
        <taxon>Bacillati</taxon>
        <taxon>Bacillota</taxon>
        <taxon>Bacilli</taxon>
        <taxon>Bacillales</taxon>
        <taxon>Alicyclobacillaceae</taxon>
        <taxon>Fodinisporobacter</taxon>
    </lineage>
</organism>
<feature type="transmembrane region" description="Helical" evidence="8">
    <location>
        <begin position="45"/>
        <end position="64"/>
    </location>
</feature>
<proteinExistence type="inferred from homology"/>
<evidence type="ECO:0000256" key="4">
    <source>
        <dbReference type="ARBA" id="ARBA00022475"/>
    </source>
</evidence>
<evidence type="ECO:0000256" key="5">
    <source>
        <dbReference type="ARBA" id="ARBA00022692"/>
    </source>
</evidence>
<evidence type="ECO:0000256" key="8">
    <source>
        <dbReference type="RuleBase" id="RU363041"/>
    </source>
</evidence>
<dbReference type="PANTHER" id="PTHR30269">
    <property type="entry name" value="TRANSMEMBRANE PROTEIN YFCA"/>
    <property type="match status" value="1"/>
</dbReference>
<dbReference type="Proteomes" id="UP000830167">
    <property type="component" value="Chromosome"/>
</dbReference>
<feature type="transmembrane region" description="Helical" evidence="8">
    <location>
        <begin position="76"/>
        <end position="93"/>
    </location>
</feature>
<feature type="transmembrane region" description="Helical" evidence="8">
    <location>
        <begin position="12"/>
        <end position="39"/>
    </location>
</feature>
<keyword evidence="6 8" id="KW-1133">Transmembrane helix</keyword>
<keyword evidence="7 8" id="KW-0472">Membrane</keyword>
<evidence type="ECO:0000313" key="9">
    <source>
        <dbReference type="EMBL" id="UOF88631.1"/>
    </source>
</evidence>
<comment type="subcellular location">
    <subcellularLocation>
        <location evidence="1 8">Cell membrane</location>
        <topology evidence="1 8">Multi-pass membrane protein</topology>
    </subcellularLocation>
</comment>
<dbReference type="PANTHER" id="PTHR30269:SF37">
    <property type="entry name" value="MEMBRANE TRANSPORTER PROTEIN"/>
    <property type="match status" value="1"/>
</dbReference>
<feature type="transmembrane region" description="Helical" evidence="8">
    <location>
        <begin position="226"/>
        <end position="248"/>
    </location>
</feature>
<feature type="transmembrane region" description="Helical" evidence="8">
    <location>
        <begin position="160"/>
        <end position="179"/>
    </location>
</feature>
<evidence type="ECO:0000256" key="1">
    <source>
        <dbReference type="ARBA" id="ARBA00004651"/>
    </source>
</evidence>
<dbReference type="InterPro" id="IPR002781">
    <property type="entry name" value="TM_pro_TauE-like"/>
</dbReference>
<evidence type="ECO:0000256" key="3">
    <source>
        <dbReference type="ARBA" id="ARBA00022448"/>
    </source>
</evidence>
<sequence length="249" mass="27335">MPITPLILKASIVILVSAILQASTGFGFSILSTPFLLSFFPARDAIQISLLFTLLISLGMLRSTYSEIDKVLLKRLSWSSIVGIPCGIVVFWLISLIWIKWLLAVAILGSTLFLVLQRQIARSRRKDVIAGFLSGLLTTSVGVPGPPLLIYMTGSSMDKAIVRSTTLTFYIVVYSVGIISEWVTGGFTAHLLATTIFLLPSMFLGIWIGKYVFLRFTPVVFRRTQLAILLFTGLYLLFSILSSTFAAAA</sequence>
<evidence type="ECO:0000256" key="2">
    <source>
        <dbReference type="ARBA" id="ARBA00009142"/>
    </source>
</evidence>